<reference evidence="1 2" key="1">
    <citation type="submission" date="2024-04" db="EMBL/GenBank/DDBJ databases">
        <title>Defined microbial consortia suppress multidrug-resistant proinflammatory Enterobacteriaceae via ecological control.</title>
        <authorList>
            <person name="Furuichi M."/>
            <person name="Kawaguchi T."/>
            <person name="Pust M."/>
            <person name="Yasuma K."/>
            <person name="Plichta D."/>
            <person name="Hasegawa N."/>
            <person name="Ohya T."/>
            <person name="Bhattarai S."/>
            <person name="Sasajima S."/>
            <person name="Aoto Y."/>
            <person name="Tuganbaev T."/>
            <person name="Yaginuma M."/>
            <person name="Ueda M."/>
            <person name="Okahashi N."/>
            <person name="Amafuji K."/>
            <person name="Kiridooshi Y."/>
            <person name="Sugita K."/>
            <person name="Strazar M."/>
            <person name="Skelly A."/>
            <person name="Suda W."/>
            <person name="Hattori M."/>
            <person name="Nakamoto N."/>
            <person name="Caballero S."/>
            <person name="Norman J."/>
            <person name="Olle B."/>
            <person name="Tanoue T."/>
            <person name="Arita M."/>
            <person name="Bucci V."/>
            <person name="Atarashi K."/>
            <person name="Xavier R."/>
            <person name="Honda K."/>
        </authorList>
    </citation>
    <scope>NUCLEOTIDE SEQUENCE [LARGE SCALE GENOMIC DNA]</scope>
    <source>
        <strain evidence="2">k34-0107-D12</strain>
    </source>
</reference>
<comment type="caution">
    <text evidence="1">The sequence shown here is derived from an EMBL/GenBank/DDBJ whole genome shotgun (WGS) entry which is preliminary data.</text>
</comment>
<dbReference type="EMBL" id="BAABZQ010000001">
    <property type="protein sequence ID" value="GAA6499430.1"/>
    <property type="molecule type" value="Genomic_DNA"/>
</dbReference>
<proteinExistence type="predicted"/>
<accession>A0ABQ0BSC0</accession>
<keyword evidence="2" id="KW-1185">Reference proteome</keyword>
<organism evidence="1 2">
    <name type="scientific">Blautia parvula</name>
    <dbReference type="NCBI Taxonomy" id="2877527"/>
    <lineage>
        <taxon>Bacteria</taxon>
        <taxon>Bacillati</taxon>
        <taxon>Bacillota</taxon>
        <taxon>Clostridia</taxon>
        <taxon>Lachnospirales</taxon>
        <taxon>Lachnospiraceae</taxon>
        <taxon>Blautia</taxon>
    </lineage>
</organism>
<gene>
    <name evidence="1" type="ORF">K340107D12_22460</name>
</gene>
<dbReference type="Proteomes" id="UP001600941">
    <property type="component" value="Unassembled WGS sequence"/>
</dbReference>
<sequence length="89" mass="10246">MVFVSERIINIADLEETIRKAKLNLEILMDEMPKAAQSEQLSYRAALVKDLLESAQKFEFCIEKRKCVFKDDFSNQTIQGSLSKVCNQD</sequence>
<evidence type="ECO:0000313" key="2">
    <source>
        <dbReference type="Proteomes" id="UP001600941"/>
    </source>
</evidence>
<name>A0ABQ0BSC0_9FIRM</name>
<protein>
    <submittedName>
        <fullName evidence="1">Uncharacterized protein</fullName>
    </submittedName>
</protein>
<evidence type="ECO:0000313" key="1">
    <source>
        <dbReference type="EMBL" id="GAA6499430.1"/>
    </source>
</evidence>